<keyword evidence="6" id="KW-0479">Metal-binding</keyword>
<dbReference type="FunFam" id="3.40.1110.10:FF:000004">
    <property type="entry name" value="Plasma membrane ATPase"/>
    <property type="match status" value="1"/>
</dbReference>
<feature type="transmembrane region" description="Helical" evidence="16">
    <location>
        <begin position="767"/>
        <end position="788"/>
    </location>
</feature>
<gene>
    <name evidence="18" type="ORF">OsJ_37014</name>
</gene>
<dbReference type="InterPro" id="IPR023299">
    <property type="entry name" value="ATPase_P-typ_cyto_dom_N"/>
</dbReference>
<comment type="similarity">
    <text evidence="2 16">Belongs to the cation transport ATPase (P-type) (TC 3.A.3) family. Type IIIA subfamily.</text>
</comment>
<keyword evidence="8 16" id="KW-0375">Hydrogen ion transport</keyword>
<keyword evidence="5 16" id="KW-0812">Transmembrane</keyword>
<dbReference type="EC" id="7.1.2.1" evidence="16"/>
<feature type="transmembrane region" description="Helical" evidence="16">
    <location>
        <begin position="256"/>
        <end position="278"/>
    </location>
</feature>
<dbReference type="Gene3D" id="2.70.150.10">
    <property type="entry name" value="Calcium-transporting ATPase, cytoplasmic transduction domain A"/>
    <property type="match status" value="1"/>
</dbReference>
<dbReference type="SUPFAM" id="SSF81653">
    <property type="entry name" value="Calcium ATPase, transduction domain A"/>
    <property type="match status" value="1"/>
</dbReference>
<evidence type="ECO:0000256" key="2">
    <source>
        <dbReference type="ARBA" id="ARBA00008804"/>
    </source>
</evidence>
<dbReference type="SFLD" id="SFLDS00003">
    <property type="entry name" value="Haloacid_Dehalogenase"/>
    <property type="match status" value="1"/>
</dbReference>
<dbReference type="InterPro" id="IPR001757">
    <property type="entry name" value="P_typ_ATPase"/>
</dbReference>
<keyword evidence="14 16" id="KW-0472">Membrane</keyword>
<proteinExistence type="inferred from homology"/>
<dbReference type="CDD" id="cd02076">
    <property type="entry name" value="P-type_ATPase_H"/>
    <property type="match status" value="1"/>
</dbReference>
<dbReference type="InterPro" id="IPR023298">
    <property type="entry name" value="ATPase_P-typ_TM_dom_sf"/>
</dbReference>
<dbReference type="Pfam" id="PF00690">
    <property type="entry name" value="Cation_ATPase_N"/>
    <property type="match status" value="1"/>
</dbReference>
<accession>A3CJU4</accession>
<evidence type="ECO:0000256" key="6">
    <source>
        <dbReference type="ARBA" id="ARBA00022723"/>
    </source>
</evidence>
<dbReference type="Gene3D" id="3.40.1110.10">
    <property type="entry name" value="Calcium-transporting ATPase, cytoplasmic domain N"/>
    <property type="match status" value="1"/>
</dbReference>
<dbReference type="Proteomes" id="UP000007752">
    <property type="component" value="Chromosome 12"/>
</dbReference>
<dbReference type="Gene3D" id="1.20.1110.10">
    <property type="entry name" value="Calcium-transporting ATPase, transmembrane domain"/>
    <property type="match status" value="2"/>
</dbReference>
<dbReference type="SUPFAM" id="SSF56784">
    <property type="entry name" value="HAD-like"/>
    <property type="match status" value="1"/>
</dbReference>
<dbReference type="PROSITE" id="PS00154">
    <property type="entry name" value="ATPASE_E1_E2"/>
    <property type="match status" value="1"/>
</dbReference>
<keyword evidence="10 16" id="KW-0460">Magnesium</keyword>
<evidence type="ECO:0000256" key="7">
    <source>
        <dbReference type="ARBA" id="ARBA00022741"/>
    </source>
</evidence>
<keyword evidence="9 16" id="KW-0067">ATP-binding</keyword>
<dbReference type="SUPFAM" id="SSF81665">
    <property type="entry name" value="Calcium ATPase, transmembrane domain M"/>
    <property type="match status" value="1"/>
</dbReference>
<dbReference type="InterPro" id="IPR023214">
    <property type="entry name" value="HAD_sf"/>
</dbReference>
<keyword evidence="7 16" id="KW-0547">Nucleotide-binding</keyword>
<evidence type="ECO:0000256" key="8">
    <source>
        <dbReference type="ARBA" id="ARBA00022781"/>
    </source>
</evidence>
<evidence type="ECO:0000256" key="16">
    <source>
        <dbReference type="RuleBase" id="RU362083"/>
    </source>
</evidence>
<comment type="catalytic activity">
    <reaction evidence="15 16">
        <text>ATP + H2O + H(+)(in) = ADP + phosphate + 2 H(+)(out)</text>
        <dbReference type="Rhea" id="RHEA:20852"/>
        <dbReference type="ChEBI" id="CHEBI:15377"/>
        <dbReference type="ChEBI" id="CHEBI:15378"/>
        <dbReference type="ChEBI" id="CHEBI:30616"/>
        <dbReference type="ChEBI" id="CHEBI:43474"/>
        <dbReference type="ChEBI" id="CHEBI:456216"/>
        <dbReference type="EC" id="7.1.2.1"/>
    </reaction>
</comment>
<keyword evidence="11 16" id="KW-1278">Translocase</keyword>
<dbReference type="GO" id="GO:0016887">
    <property type="term" value="F:ATP hydrolysis activity"/>
    <property type="evidence" value="ECO:0007669"/>
    <property type="project" value="InterPro"/>
</dbReference>
<dbReference type="InterPro" id="IPR006534">
    <property type="entry name" value="P-type_ATPase_IIIA"/>
</dbReference>
<evidence type="ECO:0000256" key="12">
    <source>
        <dbReference type="ARBA" id="ARBA00022989"/>
    </source>
</evidence>
<dbReference type="FunFam" id="3.40.50.1000:FF:000211">
    <property type="entry name" value="Plasma membrane ATPase"/>
    <property type="match status" value="1"/>
</dbReference>
<dbReference type="GO" id="GO:0005886">
    <property type="term" value="C:plasma membrane"/>
    <property type="evidence" value="ECO:0007669"/>
    <property type="project" value="UniProtKB-SubCell"/>
</dbReference>
<reference evidence="18" key="1">
    <citation type="journal article" date="2005" name="PLoS Biol.">
        <title>The genomes of Oryza sativa: a history of duplications.</title>
        <authorList>
            <person name="Yu J."/>
            <person name="Wang J."/>
            <person name="Lin W."/>
            <person name="Li S."/>
            <person name="Li H."/>
            <person name="Zhou J."/>
            <person name="Ni P."/>
            <person name="Dong W."/>
            <person name="Hu S."/>
            <person name="Zeng C."/>
            <person name="Zhang J."/>
            <person name="Zhang Y."/>
            <person name="Li R."/>
            <person name="Xu Z."/>
            <person name="Li S."/>
            <person name="Li X."/>
            <person name="Zheng H."/>
            <person name="Cong L."/>
            <person name="Lin L."/>
            <person name="Yin J."/>
            <person name="Geng J."/>
            <person name="Li G."/>
            <person name="Shi J."/>
            <person name="Liu J."/>
            <person name="Lv H."/>
            <person name="Li J."/>
            <person name="Wang J."/>
            <person name="Deng Y."/>
            <person name="Ran L."/>
            <person name="Shi X."/>
            <person name="Wang X."/>
            <person name="Wu Q."/>
            <person name="Li C."/>
            <person name="Ren X."/>
            <person name="Wang J."/>
            <person name="Wang X."/>
            <person name="Li D."/>
            <person name="Liu D."/>
            <person name="Zhang X."/>
            <person name="Ji Z."/>
            <person name="Zhao W."/>
            <person name="Sun Y."/>
            <person name="Zhang Z."/>
            <person name="Bao J."/>
            <person name="Han Y."/>
            <person name="Dong L."/>
            <person name="Ji J."/>
            <person name="Chen P."/>
            <person name="Wu S."/>
            <person name="Liu J."/>
            <person name="Xiao Y."/>
            <person name="Bu D."/>
            <person name="Tan J."/>
            <person name="Yang L."/>
            <person name="Ye C."/>
            <person name="Zhang J."/>
            <person name="Xu J."/>
            <person name="Zhou Y."/>
            <person name="Yu Y."/>
            <person name="Zhang B."/>
            <person name="Zhuang S."/>
            <person name="Wei H."/>
            <person name="Liu B."/>
            <person name="Lei M."/>
            <person name="Yu H."/>
            <person name="Li Y."/>
            <person name="Xu H."/>
            <person name="Wei S."/>
            <person name="He X."/>
            <person name="Fang L."/>
            <person name="Zhang Z."/>
            <person name="Zhang Y."/>
            <person name="Huang X."/>
            <person name="Su Z."/>
            <person name="Tong W."/>
            <person name="Li J."/>
            <person name="Tong Z."/>
            <person name="Li S."/>
            <person name="Ye J."/>
            <person name="Wang L."/>
            <person name="Fang L."/>
            <person name="Lei T."/>
            <person name="Chen C."/>
            <person name="Chen H."/>
            <person name="Xu Z."/>
            <person name="Li H."/>
            <person name="Huang H."/>
            <person name="Zhang F."/>
            <person name="Xu H."/>
            <person name="Li N."/>
            <person name="Zhao C."/>
            <person name="Li S."/>
            <person name="Dong L."/>
            <person name="Huang Y."/>
            <person name="Li L."/>
            <person name="Xi Y."/>
            <person name="Qi Q."/>
            <person name="Li W."/>
            <person name="Zhang B."/>
            <person name="Hu W."/>
            <person name="Zhang Y."/>
            <person name="Tian X."/>
            <person name="Jiao Y."/>
            <person name="Liang X."/>
            <person name="Jin J."/>
            <person name="Gao L."/>
            <person name="Zheng W."/>
            <person name="Hao B."/>
            <person name="Liu S."/>
            <person name="Wang W."/>
            <person name="Yuan L."/>
            <person name="Cao M."/>
            <person name="McDermott J."/>
            <person name="Samudrala R."/>
            <person name="Wang J."/>
            <person name="Wong G.K."/>
            <person name="Yang H."/>
        </authorList>
    </citation>
    <scope>NUCLEOTIDE SEQUENCE [LARGE SCALE GENOMIC DNA]</scope>
</reference>
<dbReference type="PRINTS" id="PR00120">
    <property type="entry name" value="HATPASE"/>
</dbReference>
<dbReference type="InterPro" id="IPR036412">
    <property type="entry name" value="HAD-like_sf"/>
</dbReference>
<evidence type="ECO:0000256" key="10">
    <source>
        <dbReference type="ARBA" id="ARBA00022842"/>
    </source>
</evidence>
<evidence type="ECO:0000256" key="1">
    <source>
        <dbReference type="ARBA" id="ARBA00004141"/>
    </source>
</evidence>
<dbReference type="SFLD" id="SFLDG00002">
    <property type="entry name" value="C1.7:_P-type_atpase_like"/>
    <property type="match status" value="1"/>
</dbReference>
<dbReference type="InterPro" id="IPR044492">
    <property type="entry name" value="P_typ_ATPase_HD_dom"/>
</dbReference>
<dbReference type="GO" id="GO:0046872">
    <property type="term" value="F:metal ion binding"/>
    <property type="evidence" value="ECO:0007669"/>
    <property type="project" value="UniProtKB-KW"/>
</dbReference>
<evidence type="ECO:0000313" key="18">
    <source>
        <dbReference type="EMBL" id="EAZ21357.1"/>
    </source>
</evidence>
<comment type="subcellular location">
    <subcellularLocation>
        <location evidence="16">Cell membrane</location>
        <topology evidence="16">Multi-pass membrane protein</topology>
    </subcellularLocation>
    <subcellularLocation>
        <location evidence="1">Membrane</location>
        <topology evidence="1">Multi-pass membrane protein</topology>
    </subcellularLocation>
</comment>
<feature type="transmembrane region" description="Helical" evidence="16">
    <location>
        <begin position="218"/>
        <end position="244"/>
    </location>
</feature>
<evidence type="ECO:0000256" key="4">
    <source>
        <dbReference type="ARBA" id="ARBA00022553"/>
    </source>
</evidence>
<dbReference type="NCBIfam" id="TIGR01647">
    <property type="entry name" value="ATPase-IIIA_H"/>
    <property type="match status" value="1"/>
</dbReference>
<name>A3CJU4_ORYSJ</name>
<dbReference type="GO" id="GO:0008553">
    <property type="term" value="F:P-type proton-exporting transporter activity"/>
    <property type="evidence" value="ECO:0007669"/>
    <property type="project" value="UniProtKB-UniRule"/>
</dbReference>
<dbReference type="GO" id="GO:0120029">
    <property type="term" value="P:proton export across plasma membrane"/>
    <property type="evidence" value="ECO:0007669"/>
    <property type="project" value="UniProtKB-UniRule"/>
</dbReference>
<dbReference type="InterPro" id="IPR008250">
    <property type="entry name" value="ATPase_P-typ_transduc_dom_A_sf"/>
</dbReference>
<evidence type="ECO:0000256" key="5">
    <source>
        <dbReference type="ARBA" id="ARBA00022692"/>
    </source>
</evidence>
<keyword evidence="4" id="KW-0597">Phosphoprotein</keyword>
<organism evidence="18">
    <name type="scientific">Oryza sativa subsp. japonica</name>
    <name type="common">Rice</name>
    <dbReference type="NCBI Taxonomy" id="39947"/>
    <lineage>
        <taxon>Eukaryota</taxon>
        <taxon>Viridiplantae</taxon>
        <taxon>Streptophyta</taxon>
        <taxon>Embryophyta</taxon>
        <taxon>Tracheophyta</taxon>
        <taxon>Spermatophyta</taxon>
        <taxon>Magnoliopsida</taxon>
        <taxon>Liliopsida</taxon>
        <taxon>Poales</taxon>
        <taxon>Poaceae</taxon>
        <taxon>BOP clade</taxon>
        <taxon>Oryzoideae</taxon>
        <taxon>Oryzeae</taxon>
        <taxon>Oryzinae</taxon>
        <taxon>Oryza</taxon>
        <taxon>Oryza sativa</taxon>
    </lineage>
</organism>
<dbReference type="PANTHER" id="PTHR42861">
    <property type="entry name" value="CALCIUM-TRANSPORTING ATPASE"/>
    <property type="match status" value="1"/>
</dbReference>
<dbReference type="AlphaFoldDB" id="A3CJU4"/>
<dbReference type="EMBL" id="CM000149">
    <property type="protein sequence ID" value="EAZ21357.1"/>
    <property type="molecule type" value="Genomic_DNA"/>
</dbReference>
<sequence length="931" mass="102617">MAEKEGNLDAVLKEAVDLENIPLEEVFENLRCSREGLTTQQAQQRLEIFGPNKLEEKEESKFLKFLGFMWNPLSWVMEAAAIMAIALANGGGKPPDWQDFVGIITLLVINSTISFIEENNAGNAAAALMARLAPKAKVLRDGRWTEEEAAILVPGDISALTGESLPVTKGPGDGVYSGSTVKQGEIEAIVIATGVHTFFGKAAHLVDSTNQVGHFQKVLTAIGNFCICSIAVGMFVEIIVMYPIQHRAYRPGIDNLLVLLIGGIPIAMPTVLSVTMAIGSHRLSQQGAITKRMTAIEEMAGMDVLCSDKTGTLTLNKLTVDKNLIDVFERGITQDQVILMAARASRTENQDAIDTAIVGMLADPKEARAGIQEVHFLPFNPTDKRTALTYIDGDGKMYRVSKGAPEQILHLAHNKPEIERRVHAVIDKFAERGLRSLAVAYQEVPEGTKESPGGPWHFVGLMPLFDPPRHDSAETIRRALNLGVNVKMITGDQLAIGKETGRRLGMGTNMYPSSALLGQNKDESIAALPVDDLIEKADGFAGVFPEHKYEIVKRLQARKHICGMTGDGVNDAPALKKADIGIAVADATDAARSASDIVLTEPGLSVIISAVLTSRAIFQRMKNYTIYAVSITIRIVLGFMLLALIWKFDFPPFMVLIIAILNDGTIMTISKDRVKPSPLPDSWKLAEIFTTGVVLGGYLAMMTVIFFWAAYKTDFFPRIFHVESLEKTAQDDFQKLASAVYLQVGTISQALILVTSSRSWSFVERPGFLLVFAFLVAQLIATLIAVYADWAFTSIKGIGWGWAGIVWLYNLIFYFPLDIIKFLIRYALSGKAWDLVIEQRIAFTRKKDFGKEERELKWAHAQRTLHGLQPPDAKMFSEKAGYNELNQMAEEAKRRAEIARLRELHTLKGHVESVVKLKGLDIETIQQSYTV</sequence>
<reference evidence="18" key="2">
    <citation type="submission" date="2008-12" db="EMBL/GenBank/DDBJ databases">
        <title>Improved gene annotation of the rice (Oryza sativa) genomes.</title>
        <authorList>
            <person name="Wang J."/>
            <person name="Li R."/>
            <person name="Fan W."/>
            <person name="Huang Q."/>
            <person name="Zhang J."/>
            <person name="Zhou Y."/>
            <person name="Hu Y."/>
            <person name="Zi S."/>
            <person name="Li J."/>
            <person name="Ni P."/>
            <person name="Zheng H."/>
            <person name="Zhang Y."/>
            <person name="Zhao M."/>
            <person name="Hao Q."/>
            <person name="McDermott J."/>
            <person name="Samudrala R."/>
            <person name="Kristiansen K."/>
            <person name="Wong G.K.-S."/>
        </authorList>
    </citation>
    <scope>NUCLEOTIDE SEQUENCE</scope>
</reference>
<dbReference type="Gene3D" id="6.10.140.890">
    <property type="match status" value="1"/>
</dbReference>
<dbReference type="SMART" id="SM00831">
    <property type="entry name" value="Cation_ATPase_N"/>
    <property type="match status" value="1"/>
</dbReference>
<keyword evidence="3 16" id="KW-0813">Transport</keyword>
<dbReference type="FunFam" id="1.20.1110.10:FF:000045">
    <property type="entry name" value="ATPase 4 plasma membrane-type"/>
    <property type="match status" value="1"/>
</dbReference>
<evidence type="ECO:0000256" key="13">
    <source>
        <dbReference type="ARBA" id="ARBA00023065"/>
    </source>
</evidence>
<dbReference type="InterPro" id="IPR059000">
    <property type="entry name" value="ATPase_P-type_domA"/>
</dbReference>
<protein>
    <recommendedName>
        <fullName evidence="16">Plasma membrane ATPase</fullName>
        <ecNumber evidence="16">7.1.2.1</ecNumber>
    </recommendedName>
</protein>
<feature type="transmembrane region" description="Helical" evidence="16">
    <location>
        <begin position="100"/>
        <end position="116"/>
    </location>
</feature>
<feature type="domain" description="Cation-transporting P-type ATPase N-terminal" evidence="17">
    <location>
        <begin position="17"/>
        <end position="89"/>
    </location>
</feature>
<evidence type="ECO:0000256" key="11">
    <source>
        <dbReference type="ARBA" id="ARBA00022967"/>
    </source>
</evidence>
<dbReference type="Pfam" id="PF00122">
    <property type="entry name" value="E1-E2_ATPase"/>
    <property type="match status" value="1"/>
</dbReference>
<dbReference type="Pfam" id="PF00702">
    <property type="entry name" value="Hydrolase"/>
    <property type="match status" value="1"/>
</dbReference>
<keyword evidence="12 16" id="KW-1133">Transmembrane helix</keyword>
<feature type="transmembrane region" description="Helical" evidence="16">
    <location>
        <begin position="624"/>
        <end position="646"/>
    </location>
</feature>
<evidence type="ECO:0000256" key="14">
    <source>
        <dbReference type="ARBA" id="ARBA00023136"/>
    </source>
</evidence>
<dbReference type="SFLD" id="SFLDF00027">
    <property type="entry name" value="p-type_atpase"/>
    <property type="match status" value="1"/>
</dbReference>
<dbReference type="Gene3D" id="3.40.50.1000">
    <property type="entry name" value="HAD superfamily/HAD-like"/>
    <property type="match status" value="1"/>
</dbReference>
<feature type="transmembrane region" description="Helical" evidence="16">
    <location>
        <begin position="800"/>
        <end position="817"/>
    </location>
</feature>
<dbReference type="PRINTS" id="PR00119">
    <property type="entry name" value="CATATPASE"/>
</dbReference>
<evidence type="ECO:0000256" key="9">
    <source>
        <dbReference type="ARBA" id="ARBA00022840"/>
    </source>
</evidence>
<evidence type="ECO:0000256" key="15">
    <source>
        <dbReference type="ARBA" id="ARBA00048122"/>
    </source>
</evidence>
<dbReference type="GO" id="GO:0005524">
    <property type="term" value="F:ATP binding"/>
    <property type="evidence" value="ECO:0007669"/>
    <property type="project" value="UniProtKB-UniRule"/>
</dbReference>
<evidence type="ECO:0000259" key="17">
    <source>
        <dbReference type="SMART" id="SM00831"/>
    </source>
</evidence>
<feature type="transmembrane region" description="Helical" evidence="16">
    <location>
        <begin position="689"/>
        <end position="711"/>
    </location>
</feature>
<dbReference type="InterPro" id="IPR004014">
    <property type="entry name" value="ATPase_P-typ_cation-transptr_N"/>
</dbReference>
<keyword evidence="13 16" id="KW-0406">Ion transport</keyword>
<dbReference type="InterPro" id="IPR018303">
    <property type="entry name" value="ATPase_P-typ_P_site"/>
</dbReference>
<feature type="transmembrane region" description="Helical" evidence="16">
    <location>
        <begin position="65"/>
        <end position="88"/>
    </location>
</feature>
<evidence type="ECO:0000256" key="3">
    <source>
        <dbReference type="ARBA" id="ARBA00022448"/>
    </source>
</evidence>
<dbReference type="NCBIfam" id="TIGR01494">
    <property type="entry name" value="ATPase_P-type"/>
    <property type="match status" value="2"/>
</dbReference>